<reference evidence="2" key="1">
    <citation type="submission" date="2019-06" db="EMBL/GenBank/DDBJ databases">
        <title>Whole-Genome Sequence of Bradyrhizobium sp. 3 Strain 65S1MB.</title>
        <authorList>
            <person name="Bromfield E.S.P."/>
            <person name="Cloutier S."/>
            <person name="Nguyen H.D.T."/>
        </authorList>
    </citation>
    <scope>NUCLEOTIDE SEQUENCE [LARGE SCALE GENOMIC DNA]</scope>
    <source>
        <strain evidence="2">65S1MB</strain>
    </source>
</reference>
<evidence type="ECO:0000313" key="2">
    <source>
        <dbReference type="Proteomes" id="UP000319298"/>
    </source>
</evidence>
<organism evidence="1 2">
    <name type="scientific">Bradyrhizobium symbiodeficiens</name>
    <dbReference type="NCBI Taxonomy" id="1404367"/>
    <lineage>
        <taxon>Bacteria</taxon>
        <taxon>Pseudomonadati</taxon>
        <taxon>Pseudomonadota</taxon>
        <taxon>Alphaproteobacteria</taxon>
        <taxon>Hyphomicrobiales</taxon>
        <taxon>Nitrobacteraceae</taxon>
        <taxon>Bradyrhizobium</taxon>
    </lineage>
</organism>
<sequence>MPDINYIRAEIDRMRVQVGRQRKEILQLQRAGIGTASAEALLSRMEAKIETLCAQRDEMKKDEPCEHRSRRVLGGRKW</sequence>
<proteinExistence type="predicted"/>
<dbReference type="RefSeq" id="WP_140478884.1">
    <property type="nucleotide sequence ID" value="NZ_CP041090.2"/>
</dbReference>
<dbReference type="Proteomes" id="UP000319298">
    <property type="component" value="Chromosome"/>
</dbReference>
<dbReference type="EMBL" id="CP041090">
    <property type="protein sequence ID" value="QDF37470.1"/>
    <property type="molecule type" value="Genomic_DNA"/>
</dbReference>
<keyword evidence="2" id="KW-1185">Reference proteome</keyword>
<gene>
    <name evidence="1" type="ORF">FJN17_07745</name>
</gene>
<evidence type="ECO:0000313" key="1">
    <source>
        <dbReference type="EMBL" id="QDF37470.1"/>
    </source>
</evidence>
<name>A0ABX5W4B5_9BRAD</name>
<reference evidence="1 2" key="2">
    <citation type="journal article" date="2020" name="Int. J. Syst. Evol. Microbiol.">
        <title>Description and complete genome sequences of Bradyrhizobium symbiodeficiens sp. nov., a non-symbiotic bacterium associated with legumes native to Canada.</title>
        <authorList>
            <person name="Bromfield E.S.P."/>
            <person name="Cloutier S."/>
            <person name="Nguyen H.D.T."/>
        </authorList>
    </citation>
    <scope>NUCLEOTIDE SEQUENCE [LARGE SCALE GENOMIC DNA]</scope>
    <source>
        <strain evidence="1 2">65S1MB</strain>
    </source>
</reference>
<accession>A0ABX5W4B5</accession>
<protein>
    <submittedName>
        <fullName evidence="1">Uncharacterized protein</fullName>
    </submittedName>
</protein>